<dbReference type="RefSeq" id="WP_074659291.1">
    <property type="nucleotide sequence ID" value="NZ_MUGV01000007.1"/>
</dbReference>
<organism evidence="4 5">
    <name type="scientific">Flavobacterium frigidimaris</name>
    <dbReference type="NCBI Taxonomy" id="262320"/>
    <lineage>
        <taxon>Bacteria</taxon>
        <taxon>Pseudomonadati</taxon>
        <taxon>Bacteroidota</taxon>
        <taxon>Flavobacteriia</taxon>
        <taxon>Flavobacteriales</taxon>
        <taxon>Flavobacteriaceae</taxon>
        <taxon>Flavobacterium</taxon>
    </lineage>
</organism>
<dbReference type="PANTHER" id="PTHR22935">
    <property type="entry name" value="PENICILLIN-BINDING PROTEIN"/>
    <property type="match status" value="1"/>
</dbReference>
<dbReference type="Gene3D" id="3.40.710.10">
    <property type="entry name" value="DD-peptidase/beta-lactamase superfamily"/>
    <property type="match status" value="1"/>
</dbReference>
<evidence type="ECO:0000259" key="3">
    <source>
        <dbReference type="Pfam" id="PF00144"/>
    </source>
</evidence>
<evidence type="ECO:0000313" key="4">
    <source>
        <dbReference type="EMBL" id="OXA81302.1"/>
    </source>
</evidence>
<keyword evidence="2" id="KW-0732">Signal</keyword>
<sequence>MKTSLKFLAALLITSTFSFAQDFNRKIDSIIKDNYQKNPNVGISVGFIQNDKEYFTAYGNLSKDSQIKIDKNSLFEIASITKILTSNLIAQAVLDKKIKTDDYIDSVLPKGYVLQEKLKNKIKISDLASHQSGLPDIDFGKLIELNPQQPVSTVTEKTLIDLVNNCSELKDYGKYRYSTIGYTLLGQILENVYGKSYNEIIRNKIIKPLKMTNTLTKDFNVKNRTVGHNPEGGVQEFFNWNVTAPAGLVKSNAADMVTYLKALLNQETEISKAAIITEKIFYKAENRELGLGVNIMTDDKNTIYQKSGDSMGQSSIICYNRVKNWGIIILLDQRNSKMRQNLLNEIYDTVLTDTQSNKANL</sequence>
<keyword evidence="4" id="KW-0378">Hydrolase</keyword>
<dbReference type="PANTHER" id="PTHR22935:SF95">
    <property type="entry name" value="BETA-LACTAMASE-LIKE 1-RELATED"/>
    <property type="match status" value="1"/>
</dbReference>
<comment type="caution">
    <text evidence="4">The sequence shown here is derived from an EMBL/GenBank/DDBJ whole genome shotgun (WGS) entry which is preliminary data.</text>
</comment>
<protein>
    <submittedName>
        <fullName evidence="4">Serine hydrolase</fullName>
    </submittedName>
</protein>
<dbReference type="SUPFAM" id="SSF56601">
    <property type="entry name" value="beta-lactamase/transpeptidase-like"/>
    <property type="match status" value="1"/>
</dbReference>
<evidence type="ECO:0000256" key="2">
    <source>
        <dbReference type="SAM" id="SignalP"/>
    </source>
</evidence>
<feature type="signal peptide" evidence="2">
    <location>
        <begin position="1"/>
        <end position="20"/>
    </location>
</feature>
<dbReference type="Proteomes" id="UP000198382">
    <property type="component" value="Unassembled WGS sequence"/>
</dbReference>
<reference evidence="4 5" key="1">
    <citation type="submission" date="2016-11" db="EMBL/GenBank/DDBJ databases">
        <title>Whole genomes of Flavobacteriaceae.</title>
        <authorList>
            <person name="Stine C."/>
            <person name="Li C."/>
            <person name="Tadesse D."/>
        </authorList>
    </citation>
    <scope>NUCLEOTIDE SEQUENCE [LARGE SCALE GENOMIC DNA]</scope>
    <source>
        <strain evidence="4 5">DSM 15937</strain>
    </source>
</reference>
<dbReference type="InterPro" id="IPR001466">
    <property type="entry name" value="Beta-lactam-related"/>
</dbReference>
<dbReference type="InterPro" id="IPR012338">
    <property type="entry name" value="Beta-lactam/transpept-like"/>
</dbReference>
<gene>
    <name evidence="4" type="ORF">B0A65_03345</name>
</gene>
<accession>A0ABX4BVA0</accession>
<dbReference type="InterPro" id="IPR051478">
    <property type="entry name" value="Beta-lactamase-like_AB/R"/>
</dbReference>
<feature type="chain" id="PRO_5045382913" evidence="2">
    <location>
        <begin position="21"/>
        <end position="361"/>
    </location>
</feature>
<evidence type="ECO:0000313" key="5">
    <source>
        <dbReference type="Proteomes" id="UP000198382"/>
    </source>
</evidence>
<dbReference type="Pfam" id="PF00144">
    <property type="entry name" value="Beta-lactamase"/>
    <property type="match status" value="1"/>
</dbReference>
<comment type="similarity">
    <text evidence="1">Belongs to the beta-lactamase family.</text>
</comment>
<feature type="domain" description="Beta-lactamase-related" evidence="3">
    <location>
        <begin position="30"/>
        <end position="336"/>
    </location>
</feature>
<proteinExistence type="inferred from homology"/>
<dbReference type="GO" id="GO:0016787">
    <property type="term" value="F:hydrolase activity"/>
    <property type="evidence" value="ECO:0007669"/>
    <property type="project" value="UniProtKB-KW"/>
</dbReference>
<evidence type="ECO:0000256" key="1">
    <source>
        <dbReference type="ARBA" id="ARBA00038473"/>
    </source>
</evidence>
<dbReference type="EMBL" id="MUGV01000007">
    <property type="protein sequence ID" value="OXA81302.1"/>
    <property type="molecule type" value="Genomic_DNA"/>
</dbReference>
<keyword evidence="5" id="KW-1185">Reference proteome</keyword>
<name>A0ABX4BVA0_FLAFR</name>